<evidence type="ECO:0000313" key="2">
    <source>
        <dbReference type="EMBL" id="KAK6727575.1"/>
    </source>
</evidence>
<reference evidence="2 3" key="1">
    <citation type="submission" date="2023-08" db="EMBL/GenBank/DDBJ databases">
        <title>A Necator americanus chromosomal reference genome.</title>
        <authorList>
            <person name="Ilik V."/>
            <person name="Petrzelkova K.J."/>
            <person name="Pardy F."/>
            <person name="Fuh T."/>
            <person name="Niatou-Singa F.S."/>
            <person name="Gouil Q."/>
            <person name="Baker L."/>
            <person name="Ritchie M.E."/>
            <person name="Jex A.R."/>
            <person name="Gazzola D."/>
            <person name="Li H."/>
            <person name="Toshio Fujiwara R."/>
            <person name="Zhan B."/>
            <person name="Aroian R.V."/>
            <person name="Pafco B."/>
            <person name="Schwarz E.M."/>
        </authorList>
    </citation>
    <scope>NUCLEOTIDE SEQUENCE [LARGE SCALE GENOMIC DNA]</scope>
    <source>
        <strain evidence="2 3">Aroian</strain>
        <tissue evidence="2">Whole animal</tissue>
    </source>
</reference>
<dbReference type="EMBL" id="JAVFWL010000001">
    <property type="protein sequence ID" value="KAK6727575.1"/>
    <property type="molecule type" value="Genomic_DNA"/>
</dbReference>
<proteinExistence type="predicted"/>
<dbReference type="Proteomes" id="UP001303046">
    <property type="component" value="Unassembled WGS sequence"/>
</dbReference>
<keyword evidence="3" id="KW-1185">Reference proteome</keyword>
<gene>
    <name evidence="2" type="primary">Necator_chrI.g1455</name>
    <name evidence="2" type="ORF">RB195_005329</name>
</gene>
<name>A0ABR1BQR8_NECAM</name>
<accession>A0ABR1BQR8</accession>
<evidence type="ECO:0000313" key="3">
    <source>
        <dbReference type="Proteomes" id="UP001303046"/>
    </source>
</evidence>
<feature type="region of interest" description="Disordered" evidence="1">
    <location>
        <begin position="1"/>
        <end position="28"/>
    </location>
</feature>
<evidence type="ECO:0000256" key="1">
    <source>
        <dbReference type="SAM" id="MobiDB-lite"/>
    </source>
</evidence>
<organism evidence="2 3">
    <name type="scientific">Necator americanus</name>
    <name type="common">Human hookworm</name>
    <dbReference type="NCBI Taxonomy" id="51031"/>
    <lineage>
        <taxon>Eukaryota</taxon>
        <taxon>Metazoa</taxon>
        <taxon>Ecdysozoa</taxon>
        <taxon>Nematoda</taxon>
        <taxon>Chromadorea</taxon>
        <taxon>Rhabditida</taxon>
        <taxon>Rhabditina</taxon>
        <taxon>Rhabditomorpha</taxon>
        <taxon>Strongyloidea</taxon>
        <taxon>Ancylostomatidae</taxon>
        <taxon>Bunostominae</taxon>
        <taxon>Necator</taxon>
    </lineage>
</organism>
<protein>
    <submittedName>
        <fullName evidence="2">Uncharacterized protein</fullName>
    </submittedName>
</protein>
<comment type="caution">
    <text evidence="2">The sequence shown here is derived from an EMBL/GenBank/DDBJ whole genome shotgun (WGS) entry which is preliminary data.</text>
</comment>
<sequence length="66" mass="7802">MQRSDGLARPLAACQHAHQRSRRDRRGLTRYCRSQPAIQNPPFLIPFISLRYRSCRKGRQVREKLP</sequence>